<keyword evidence="3" id="KW-1185">Reference proteome</keyword>
<proteinExistence type="predicted"/>
<reference evidence="3" key="1">
    <citation type="submission" date="2023-07" db="EMBL/GenBank/DDBJ databases">
        <title>30 novel species of actinomycetes from the DSMZ collection.</title>
        <authorList>
            <person name="Nouioui I."/>
        </authorList>
    </citation>
    <scope>NUCLEOTIDE SEQUENCE [LARGE SCALE GENOMIC DNA]</scope>
    <source>
        <strain evidence="3">DSM 41640</strain>
    </source>
</reference>
<dbReference type="EMBL" id="JAVREZ010000019">
    <property type="protein sequence ID" value="MDT0486201.1"/>
    <property type="molecule type" value="Genomic_DNA"/>
</dbReference>
<evidence type="ECO:0000313" key="3">
    <source>
        <dbReference type="Proteomes" id="UP001183824"/>
    </source>
</evidence>
<dbReference type="InterPro" id="IPR007278">
    <property type="entry name" value="DUF397"/>
</dbReference>
<comment type="caution">
    <text evidence="2">The sequence shown here is derived from an EMBL/GenBank/DDBJ whole genome shotgun (WGS) entry which is preliminary data.</text>
</comment>
<sequence>MAPSGNWRRSSYSGGGDGNNCVEIANLPTIVAIRDSKDPARATITVPVGAFAPFVGALKARATSDFAPF</sequence>
<evidence type="ECO:0000313" key="2">
    <source>
        <dbReference type="EMBL" id="MDT0486201.1"/>
    </source>
</evidence>
<dbReference type="Pfam" id="PF04149">
    <property type="entry name" value="DUF397"/>
    <property type="match status" value="1"/>
</dbReference>
<organism evidence="2 3">
    <name type="scientific">Streptomyces doebereineriae</name>
    <dbReference type="NCBI Taxonomy" id="3075528"/>
    <lineage>
        <taxon>Bacteria</taxon>
        <taxon>Bacillati</taxon>
        <taxon>Actinomycetota</taxon>
        <taxon>Actinomycetes</taxon>
        <taxon>Kitasatosporales</taxon>
        <taxon>Streptomycetaceae</taxon>
        <taxon>Streptomyces</taxon>
    </lineage>
</organism>
<name>A0ABU2VKS5_9ACTN</name>
<dbReference type="Proteomes" id="UP001183824">
    <property type="component" value="Unassembled WGS sequence"/>
</dbReference>
<dbReference type="RefSeq" id="WP_311718951.1">
    <property type="nucleotide sequence ID" value="NZ_JAVREZ010000019.1"/>
</dbReference>
<gene>
    <name evidence="2" type="ORF">RNB18_39675</name>
</gene>
<accession>A0ABU2VKS5</accession>
<protein>
    <submittedName>
        <fullName evidence="2">DUF397 domain-containing protein</fullName>
    </submittedName>
</protein>
<evidence type="ECO:0000259" key="1">
    <source>
        <dbReference type="Pfam" id="PF04149"/>
    </source>
</evidence>
<feature type="domain" description="DUF397" evidence="1">
    <location>
        <begin position="6"/>
        <end position="59"/>
    </location>
</feature>